<dbReference type="EC" id="2.1.1.193" evidence="3 12"/>
<keyword evidence="5 12" id="KW-0963">Cytoplasm</keyword>
<dbReference type="InterPro" id="IPR006700">
    <property type="entry name" value="RsmE"/>
</dbReference>
<dbReference type="Pfam" id="PF20260">
    <property type="entry name" value="PUA_4"/>
    <property type="match status" value="1"/>
</dbReference>
<dbReference type="EMBL" id="BAABLX010000009">
    <property type="protein sequence ID" value="GAA4937799.1"/>
    <property type="molecule type" value="Genomic_DNA"/>
</dbReference>
<dbReference type="PANTHER" id="PTHR30027:SF3">
    <property type="entry name" value="16S RRNA (URACIL(1498)-N(3))-METHYLTRANSFERASE"/>
    <property type="match status" value="1"/>
</dbReference>
<evidence type="ECO:0000259" key="13">
    <source>
        <dbReference type="Pfam" id="PF04452"/>
    </source>
</evidence>
<name>A0AAV3U0I5_9ALTE</name>
<dbReference type="Pfam" id="PF04452">
    <property type="entry name" value="Methyltrans_RNA"/>
    <property type="match status" value="1"/>
</dbReference>
<evidence type="ECO:0000256" key="9">
    <source>
        <dbReference type="ARBA" id="ARBA00022691"/>
    </source>
</evidence>
<dbReference type="Gene3D" id="2.40.240.20">
    <property type="entry name" value="Hypothetical PUA domain-like, domain 1"/>
    <property type="match status" value="1"/>
</dbReference>
<proteinExistence type="inferred from homology"/>
<dbReference type="NCBIfam" id="NF008692">
    <property type="entry name" value="PRK11713.1-5"/>
    <property type="match status" value="1"/>
</dbReference>
<keyword evidence="7 12" id="KW-0489">Methyltransferase</keyword>
<evidence type="ECO:0000256" key="1">
    <source>
        <dbReference type="ARBA" id="ARBA00004496"/>
    </source>
</evidence>
<comment type="subcellular location">
    <subcellularLocation>
        <location evidence="1 12">Cytoplasm</location>
    </subcellularLocation>
</comment>
<evidence type="ECO:0000256" key="11">
    <source>
        <dbReference type="ARBA" id="ARBA00047944"/>
    </source>
</evidence>
<dbReference type="SUPFAM" id="SSF88697">
    <property type="entry name" value="PUA domain-like"/>
    <property type="match status" value="1"/>
</dbReference>
<accession>A0AAV3U0I5</accession>
<comment type="similarity">
    <text evidence="2 12">Belongs to the RNA methyltransferase RsmE family.</text>
</comment>
<reference evidence="16" key="1">
    <citation type="journal article" date="2019" name="Int. J. Syst. Evol. Microbiol.">
        <title>The Global Catalogue of Microorganisms (GCM) 10K type strain sequencing project: providing services to taxonomists for standard genome sequencing and annotation.</title>
        <authorList>
            <consortium name="The Broad Institute Genomics Platform"/>
            <consortium name="The Broad Institute Genome Sequencing Center for Infectious Disease"/>
            <person name="Wu L."/>
            <person name="Ma J."/>
        </authorList>
    </citation>
    <scope>NUCLEOTIDE SEQUENCE [LARGE SCALE GENOMIC DNA]</scope>
    <source>
        <strain evidence="16">JCM 19134</strain>
    </source>
</reference>
<keyword evidence="16" id="KW-1185">Reference proteome</keyword>
<feature type="domain" description="Ribosomal RNA small subunit methyltransferase E methyltransferase" evidence="13">
    <location>
        <begin position="75"/>
        <end position="236"/>
    </location>
</feature>
<sequence length="243" mass="27041">MRLPRLYSAEPIKGTGTHLLGANSAHYLAKVLRMGVGRPLIIFDGSGGEYSAEITALEKKSVTLSVNEFFPETRESNLPIELVIGISRGERFDWVLQKATELGVTKITPLFSERVEVKLSGERLEKKLDHWQQITISACEQCQRTIPPLFNTPQTLHQWLSENQAQLRFVLHHRTDQPLKEIAPPPQSVSILVGPEGGLSETEIEQAVAAQHKPLRLGPRVMRTETAPVAALSLLQFLWGDLG</sequence>
<evidence type="ECO:0000256" key="2">
    <source>
        <dbReference type="ARBA" id="ARBA00005528"/>
    </source>
</evidence>
<gene>
    <name evidence="15" type="ORF">GCM10025791_14440</name>
</gene>
<dbReference type="RefSeq" id="WP_345419362.1">
    <property type="nucleotide sequence ID" value="NZ_AP031496.1"/>
</dbReference>
<dbReference type="SUPFAM" id="SSF75217">
    <property type="entry name" value="alpha/beta knot"/>
    <property type="match status" value="1"/>
</dbReference>
<dbReference type="PIRSF" id="PIRSF015601">
    <property type="entry name" value="MTase_slr0722"/>
    <property type="match status" value="1"/>
</dbReference>
<protein>
    <recommendedName>
        <fullName evidence="4 12">Ribosomal RNA small subunit methyltransferase E</fullName>
        <ecNumber evidence="3 12">2.1.1.193</ecNumber>
    </recommendedName>
</protein>
<dbReference type="GO" id="GO:0070042">
    <property type="term" value="F:rRNA (uridine-N3-)-methyltransferase activity"/>
    <property type="evidence" value="ECO:0007669"/>
    <property type="project" value="TreeGrafter"/>
</dbReference>
<keyword evidence="9 12" id="KW-0949">S-adenosyl-L-methionine</keyword>
<dbReference type="Proteomes" id="UP001409585">
    <property type="component" value="Unassembled WGS sequence"/>
</dbReference>
<comment type="function">
    <text evidence="10 12">Specifically methylates the N3 position of the uracil ring of uridine 1498 (m3U1498) in 16S rRNA. Acts on the fully assembled 30S ribosomal subunit.</text>
</comment>
<feature type="domain" description="Ribosomal RNA small subunit methyltransferase E PUA-like" evidence="14">
    <location>
        <begin position="23"/>
        <end position="66"/>
    </location>
</feature>
<evidence type="ECO:0000256" key="5">
    <source>
        <dbReference type="ARBA" id="ARBA00022490"/>
    </source>
</evidence>
<dbReference type="Gene3D" id="3.40.1280.10">
    <property type="match status" value="1"/>
</dbReference>
<dbReference type="AlphaFoldDB" id="A0AAV3U0I5"/>
<evidence type="ECO:0000256" key="4">
    <source>
        <dbReference type="ARBA" id="ARBA00013673"/>
    </source>
</evidence>
<keyword evidence="6 12" id="KW-0698">rRNA processing</keyword>
<comment type="caution">
    <text evidence="15">The sequence shown here is derived from an EMBL/GenBank/DDBJ whole genome shotgun (WGS) entry which is preliminary data.</text>
</comment>
<dbReference type="InterPro" id="IPR029028">
    <property type="entry name" value="Alpha/beta_knot_MTases"/>
</dbReference>
<evidence type="ECO:0000256" key="12">
    <source>
        <dbReference type="PIRNR" id="PIRNR015601"/>
    </source>
</evidence>
<dbReference type="InterPro" id="IPR046886">
    <property type="entry name" value="RsmE_MTase_dom"/>
</dbReference>
<dbReference type="GO" id="GO:0070475">
    <property type="term" value="P:rRNA base methylation"/>
    <property type="evidence" value="ECO:0007669"/>
    <property type="project" value="TreeGrafter"/>
</dbReference>
<comment type="catalytic activity">
    <reaction evidence="11 12">
        <text>uridine(1498) in 16S rRNA + S-adenosyl-L-methionine = N(3)-methyluridine(1498) in 16S rRNA + S-adenosyl-L-homocysteine + H(+)</text>
        <dbReference type="Rhea" id="RHEA:42920"/>
        <dbReference type="Rhea" id="RHEA-COMP:10283"/>
        <dbReference type="Rhea" id="RHEA-COMP:10284"/>
        <dbReference type="ChEBI" id="CHEBI:15378"/>
        <dbReference type="ChEBI" id="CHEBI:57856"/>
        <dbReference type="ChEBI" id="CHEBI:59789"/>
        <dbReference type="ChEBI" id="CHEBI:65315"/>
        <dbReference type="ChEBI" id="CHEBI:74502"/>
        <dbReference type="EC" id="2.1.1.193"/>
    </reaction>
</comment>
<evidence type="ECO:0000256" key="8">
    <source>
        <dbReference type="ARBA" id="ARBA00022679"/>
    </source>
</evidence>
<evidence type="ECO:0000313" key="15">
    <source>
        <dbReference type="EMBL" id="GAA4937799.1"/>
    </source>
</evidence>
<dbReference type="GO" id="GO:0005737">
    <property type="term" value="C:cytoplasm"/>
    <property type="evidence" value="ECO:0007669"/>
    <property type="project" value="UniProtKB-SubCell"/>
</dbReference>
<evidence type="ECO:0000256" key="7">
    <source>
        <dbReference type="ARBA" id="ARBA00022603"/>
    </source>
</evidence>
<dbReference type="InterPro" id="IPR029026">
    <property type="entry name" value="tRNA_m1G_MTases_N"/>
</dbReference>
<dbReference type="InterPro" id="IPR015947">
    <property type="entry name" value="PUA-like_sf"/>
</dbReference>
<evidence type="ECO:0000256" key="10">
    <source>
        <dbReference type="ARBA" id="ARBA00025699"/>
    </source>
</evidence>
<dbReference type="NCBIfam" id="TIGR00046">
    <property type="entry name" value="RsmE family RNA methyltransferase"/>
    <property type="match status" value="1"/>
</dbReference>
<dbReference type="CDD" id="cd18084">
    <property type="entry name" value="RsmE-like"/>
    <property type="match status" value="1"/>
</dbReference>
<dbReference type="PANTHER" id="PTHR30027">
    <property type="entry name" value="RIBOSOMAL RNA SMALL SUBUNIT METHYLTRANSFERASE E"/>
    <property type="match status" value="1"/>
</dbReference>
<organism evidence="15 16">
    <name type="scientific">Halioxenophilus aromaticivorans</name>
    <dbReference type="NCBI Taxonomy" id="1306992"/>
    <lineage>
        <taxon>Bacteria</taxon>
        <taxon>Pseudomonadati</taxon>
        <taxon>Pseudomonadota</taxon>
        <taxon>Gammaproteobacteria</taxon>
        <taxon>Alteromonadales</taxon>
        <taxon>Alteromonadaceae</taxon>
        <taxon>Halioxenophilus</taxon>
    </lineage>
</organism>
<dbReference type="InterPro" id="IPR046887">
    <property type="entry name" value="RsmE_PUA-like"/>
</dbReference>
<evidence type="ECO:0000313" key="16">
    <source>
        <dbReference type="Proteomes" id="UP001409585"/>
    </source>
</evidence>
<evidence type="ECO:0000256" key="6">
    <source>
        <dbReference type="ARBA" id="ARBA00022552"/>
    </source>
</evidence>
<keyword evidence="8 12" id="KW-0808">Transferase</keyword>
<evidence type="ECO:0000259" key="14">
    <source>
        <dbReference type="Pfam" id="PF20260"/>
    </source>
</evidence>
<evidence type="ECO:0000256" key="3">
    <source>
        <dbReference type="ARBA" id="ARBA00012328"/>
    </source>
</evidence>